<comment type="similarity">
    <text evidence="1">Belongs to the PGI/PMI family.</text>
</comment>
<dbReference type="Pfam" id="PF10432">
    <property type="entry name" value="bact-PGI_C"/>
    <property type="match status" value="1"/>
</dbReference>
<keyword evidence="5" id="KW-1185">Reference proteome</keyword>
<dbReference type="Gene3D" id="3.40.50.10490">
    <property type="entry name" value="Glucose-6-phosphate isomerase like protein, domain 1"/>
    <property type="match status" value="2"/>
</dbReference>
<dbReference type="AlphaFoldDB" id="A0A2H1EER7"/>
<gene>
    <name evidence="4" type="ORF">NSIN_10207</name>
</gene>
<keyword evidence="2 4" id="KW-0413">Isomerase</keyword>
<name>A0A2H1EER7_9ARCH</name>
<dbReference type="GO" id="GO:0005975">
    <property type="term" value="P:carbohydrate metabolic process"/>
    <property type="evidence" value="ECO:0007669"/>
    <property type="project" value="InterPro"/>
</dbReference>
<proteinExistence type="inferred from homology"/>
<dbReference type="EMBL" id="FRFC01000001">
    <property type="protein sequence ID" value="SHO42869.1"/>
    <property type="molecule type" value="Genomic_DNA"/>
</dbReference>
<organism evidence="4 5">
    <name type="scientific">Nitrosotalea sinensis</name>
    <dbReference type="NCBI Taxonomy" id="1499975"/>
    <lineage>
        <taxon>Archaea</taxon>
        <taxon>Nitrososphaerota</taxon>
        <taxon>Nitrososphaeria</taxon>
        <taxon>Nitrosotaleales</taxon>
        <taxon>Nitrosotaleaceae</taxon>
        <taxon>Nitrosotalea</taxon>
    </lineage>
</organism>
<accession>A0A2H1EER7</accession>
<dbReference type="GO" id="GO:0097367">
    <property type="term" value="F:carbohydrate derivative binding"/>
    <property type="evidence" value="ECO:0007669"/>
    <property type="project" value="InterPro"/>
</dbReference>
<dbReference type="Proteomes" id="UP000232412">
    <property type="component" value="Unassembled WGS sequence"/>
</dbReference>
<dbReference type="CDD" id="cd05017">
    <property type="entry name" value="SIS_PGI_PMI_1"/>
    <property type="match status" value="1"/>
</dbReference>
<evidence type="ECO:0000256" key="1">
    <source>
        <dbReference type="ARBA" id="ARBA00010523"/>
    </source>
</evidence>
<evidence type="ECO:0000313" key="4">
    <source>
        <dbReference type="EMBL" id="SHO42869.1"/>
    </source>
</evidence>
<dbReference type="SUPFAM" id="SSF53697">
    <property type="entry name" value="SIS domain"/>
    <property type="match status" value="1"/>
</dbReference>
<dbReference type="InterPro" id="IPR046348">
    <property type="entry name" value="SIS_dom_sf"/>
</dbReference>
<dbReference type="InterPro" id="IPR019490">
    <property type="entry name" value="Glu6P/Mann6P_isomerase_C"/>
</dbReference>
<evidence type="ECO:0000313" key="5">
    <source>
        <dbReference type="Proteomes" id="UP000232412"/>
    </source>
</evidence>
<reference evidence="5" key="1">
    <citation type="submission" date="2016-12" db="EMBL/GenBank/DDBJ databases">
        <authorList>
            <person name="Herbold C."/>
        </authorList>
    </citation>
    <scope>NUCLEOTIDE SEQUENCE [LARGE SCALE GENOMIC DNA]</scope>
</reference>
<dbReference type="RefSeq" id="WP_245871857.1">
    <property type="nucleotide sequence ID" value="NZ_FRFC01000001.1"/>
</dbReference>
<dbReference type="GO" id="GO:1901135">
    <property type="term" value="P:carbohydrate derivative metabolic process"/>
    <property type="evidence" value="ECO:0007669"/>
    <property type="project" value="InterPro"/>
</dbReference>
<sequence length="337" mass="38371">MITPLKLKKYDKSGMCQVYDKWPELAKEFFNMNQDSIDFKGIDHMVFVGMGGSGALGDTLFSSLSKTNMHLCVVKGYHLPKTVDSHTLVVASSVSGNTPETLTVLDKANKTNCKIVAFSSGGRMEKYCKKNRIEYRKIPMLNSPRASFPVYLYTMLNILNPVIPLKNHDVIESIRYLEKTRKQISSSNLNDSNPSIDLASWLSGVPAIYYPMGLQAAAIRFKNSLQENAKMHVFAEDIIEACHNGIVSWERPSIVRPILIQGKDDYVKTKKLWKIIKEYFNLNKIDFKEVYSIRGNILSKIVNLVYLLDYATIYRAILSNMDPTPIRSIDFIKERMM</sequence>
<evidence type="ECO:0000259" key="3">
    <source>
        <dbReference type="PROSITE" id="PS51464"/>
    </source>
</evidence>
<dbReference type="PROSITE" id="PS51464">
    <property type="entry name" value="SIS"/>
    <property type="match status" value="1"/>
</dbReference>
<dbReference type="InterPro" id="IPR001347">
    <property type="entry name" value="SIS_dom"/>
</dbReference>
<dbReference type="CDD" id="cd05637">
    <property type="entry name" value="SIS_PGI_PMI_2"/>
    <property type="match status" value="1"/>
</dbReference>
<dbReference type="InterPro" id="IPR035484">
    <property type="entry name" value="SIS_PGI/PMI_1"/>
</dbReference>
<feature type="domain" description="SIS" evidence="3">
    <location>
        <begin position="35"/>
        <end position="173"/>
    </location>
</feature>
<dbReference type="GO" id="GO:0004476">
    <property type="term" value="F:mannose-6-phosphate isomerase activity"/>
    <property type="evidence" value="ECO:0007669"/>
    <property type="project" value="InterPro"/>
</dbReference>
<evidence type="ECO:0000256" key="2">
    <source>
        <dbReference type="ARBA" id="ARBA00023235"/>
    </source>
</evidence>
<dbReference type="GO" id="GO:0004347">
    <property type="term" value="F:glucose-6-phosphate isomerase activity"/>
    <property type="evidence" value="ECO:0007669"/>
    <property type="project" value="InterPro"/>
</dbReference>
<protein>
    <submittedName>
        <fullName evidence="4">Putative bifunctional phosphoglucose/phosphomannose isomerase</fullName>
    </submittedName>
</protein>